<gene>
    <name evidence="2" type="ORF">DSM104329_01942</name>
</gene>
<evidence type="ECO:0000313" key="3">
    <source>
        <dbReference type="Proteomes" id="UP001162834"/>
    </source>
</evidence>
<evidence type="ECO:0000313" key="2">
    <source>
        <dbReference type="EMBL" id="UGS35549.1"/>
    </source>
</evidence>
<feature type="domain" description="PaaD zinc beta ribbon" evidence="1">
    <location>
        <begin position="3"/>
        <end position="41"/>
    </location>
</feature>
<dbReference type="Proteomes" id="UP001162834">
    <property type="component" value="Chromosome"/>
</dbReference>
<protein>
    <recommendedName>
        <fullName evidence="1">PaaD zinc beta ribbon domain-containing protein</fullName>
    </recommendedName>
</protein>
<dbReference type="InterPro" id="IPR056572">
    <property type="entry name" value="Zn_ribbon_PaaD"/>
</dbReference>
<sequence length="61" mass="6589">MDALTCPFCDAADAERVGQWGGQIITAQWRCRACGSYFEALREDFDDAPGSSASPASSDRK</sequence>
<reference evidence="2" key="1">
    <citation type="journal article" date="2022" name="Int. J. Syst. Evol. Microbiol.">
        <title>Pseudomonas aegrilactucae sp. nov. and Pseudomonas morbosilactucae sp. nov., pathogens causing bacterial rot of lettuce in Japan.</title>
        <authorList>
            <person name="Sawada H."/>
            <person name="Fujikawa T."/>
            <person name="Satou M."/>
        </authorList>
    </citation>
    <scope>NUCLEOTIDE SEQUENCE</scope>
    <source>
        <strain evidence="2">0166_1</strain>
    </source>
</reference>
<dbReference type="AlphaFoldDB" id="A0A9E7C0E8"/>
<proteinExistence type="predicted"/>
<name>A0A9E7C0E8_9ACTN</name>
<accession>A0A9E7C0E8</accession>
<dbReference type="EMBL" id="CP087164">
    <property type="protein sequence ID" value="UGS35549.1"/>
    <property type="molecule type" value="Genomic_DNA"/>
</dbReference>
<dbReference type="Pfam" id="PF23451">
    <property type="entry name" value="Zn_ribbon_PaaD"/>
    <property type="match status" value="1"/>
</dbReference>
<organism evidence="2 3">
    <name type="scientific">Capillimicrobium parvum</name>
    <dbReference type="NCBI Taxonomy" id="2884022"/>
    <lineage>
        <taxon>Bacteria</taxon>
        <taxon>Bacillati</taxon>
        <taxon>Actinomycetota</taxon>
        <taxon>Thermoleophilia</taxon>
        <taxon>Solirubrobacterales</taxon>
        <taxon>Capillimicrobiaceae</taxon>
        <taxon>Capillimicrobium</taxon>
    </lineage>
</organism>
<keyword evidence="3" id="KW-1185">Reference proteome</keyword>
<evidence type="ECO:0000259" key="1">
    <source>
        <dbReference type="Pfam" id="PF23451"/>
    </source>
</evidence>
<dbReference type="KEGG" id="sbae:DSM104329_01942"/>